<proteinExistence type="inferred from homology"/>
<keyword evidence="9" id="KW-0472">Membrane</keyword>
<dbReference type="GO" id="GO:0015628">
    <property type="term" value="P:protein secretion by the type II secretion system"/>
    <property type="evidence" value="ECO:0007669"/>
    <property type="project" value="InterPro"/>
</dbReference>
<evidence type="ECO:0000256" key="7">
    <source>
        <dbReference type="ARBA" id="ARBA00022692"/>
    </source>
</evidence>
<evidence type="ECO:0000256" key="9">
    <source>
        <dbReference type="ARBA" id="ARBA00023136"/>
    </source>
</evidence>
<dbReference type="Pfam" id="PF01203">
    <property type="entry name" value="T2SSN"/>
    <property type="match status" value="1"/>
</dbReference>
<evidence type="ECO:0000256" key="8">
    <source>
        <dbReference type="ARBA" id="ARBA00022927"/>
    </source>
</evidence>
<keyword evidence="12" id="KW-1185">Reference proteome</keyword>
<dbReference type="AlphaFoldDB" id="A0A3N5DSM8"/>
<keyword evidence="7" id="KW-0812">Transmembrane</keyword>
<evidence type="ECO:0000256" key="2">
    <source>
        <dbReference type="ARBA" id="ARBA00007208"/>
    </source>
</evidence>
<dbReference type="EMBL" id="RPOH01000010">
    <property type="protein sequence ID" value="RPH30131.1"/>
    <property type="molecule type" value="Genomic_DNA"/>
</dbReference>
<dbReference type="InterPro" id="IPR022792">
    <property type="entry name" value="T2SS_protein-GspN"/>
</dbReference>
<evidence type="ECO:0000256" key="5">
    <source>
        <dbReference type="ARBA" id="ARBA00022475"/>
    </source>
</evidence>
<gene>
    <name evidence="11" type="ORF">EHN07_03185</name>
</gene>
<accession>A0A3N5DSM8</accession>
<dbReference type="GO" id="GO:0015627">
    <property type="term" value="C:type II protein secretion system complex"/>
    <property type="evidence" value="ECO:0007669"/>
    <property type="project" value="InterPro"/>
</dbReference>
<keyword evidence="6" id="KW-0997">Cell inner membrane</keyword>
<evidence type="ECO:0000256" key="6">
    <source>
        <dbReference type="ARBA" id="ARBA00022519"/>
    </source>
</evidence>
<dbReference type="OrthoDB" id="6118198at2"/>
<keyword evidence="5" id="KW-1003">Cell membrane</keyword>
<evidence type="ECO:0000313" key="12">
    <source>
        <dbReference type="Proteomes" id="UP000268615"/>
    </source>
</evidence>
<keyword evidence="4" id="KW-0813">Transport</keyword>
<comment type="similarity">
    <text evidence="2">Belongs to the GSP N family.</text>
</comment>
<evidence type="ECO:0000256" key="4">
    <source>
        <dbReference type="ARBA" id="ARBA00022448"/>
    </source>
</evidence>
<evidence type="ECO:0000256" key="3">
    <source>
        <dbReference type="ARBA" id="ARBA00021563"/>
    </source>
</evidence>
<reference evidence="11 12" key="1">
    <citation type="submission" date="2018-11" db="EMBL/GenBank/DDBJ databases">
        <title>Draft genome sequence of Buttiauxella warmboldiae CCUG 35512.</title>
        <authorList>
            <person name="Salva-Serra F."/>
            <person name="Marathe N."/>
            <person name="Moore E."/>
            <person name="Svensson L."/>
            <person name="Engstrom-Jakobsson H."/>
        </authorList>
    </citation>
    <scope>NUCLEOTIDE SEQUENCE [LARGE SCALE GENOMIC DNA]</scope>
    <source>
        <strain evidence="11 12">CCUG 35512</strain>
    </source>
</reference>
<comment type="subcellular location">
    <subcellularLocation>
        <location evidence="1">Cell inner membrane</location>
    </subcellularLocation>
</comment>
<comment type="caution">
    <text evidence="11">The sequence shown here is derived from an EMBL/GenBank/DDBJ whole genome shotgun (WGS) entry which is preliminary data.</text>
</comment>
<keyword evidence="8" id="KW-0653">Protein transport</keyword>
<dbReference type="RefSeq" id="WP_124022758.1">
    <property type="nucleotide sequence ID" value="NZ_RPOH01000010.1"/>
</dbReference>
<name>A0A3N5DSM8_9ENTR</name>
<sequence>MKQGYLLLPLLLGYLLGLVLLLPARFVIAWLPTAPGISLEGIGGTLWQGQAQVLRLENQQVGPVSWQWRSRALLEGKVAAEVVLADPHKIHGRGHVGWNGEWSVDNATLRFPAAIFASLTALPAELNGEVNARLTHLRFTPQRCITAQADVRWKDGRVTIGAETLNTGDIHLQIKCASKRWLADIMQTSEQLSSKGQLWLNGQQRYRLQAEVTPGTDFPPALLMLLAQGTGHETQGRYTFETSGRW</sequence>
<dbReference type="GO" id="GO:0005886">
    <property type="term" value="C:plasma membrane"/>
    <property type="evidence" value="ECO:0007669"/>
    <property type="project" value="UniProtKB-SubCell"/>
</dbReference>
<protein>
    <recommendedName>
        <fullName evidence="3">Type II secretion system protein N</fullName>
    </recommendedName>
    <alternativeName>
        <fullName evidence="10">General secretion pathway protein N</fullName>
    </alternativeName>
</protein>
<dbReference type="Proteomes" id="UP000268615">
    <property type="component" value="Unassembled WGS sequence"/>
</dbReference>
<organism evidence="11 12">
    <name type="scientific">Buttiauxella warmboldiae</name>
    <dbReference type="NCBI Taxonomy" id="82993"/>
    <lineage>
        <taxon>Bacteria</taxon>
        <taxon>Pseudomonadati</taxon>
        <taxon>Pseudomonadota</taxon>
        <taxon>Gammaproteobacteria</taxon>
        <taxon>Enterobacterales</taxon>
        <taxon>Enterobacteriaceae</taxon>
        <taxon>Buttiauxella</taxon>
    </lineage>
</organism>
<evidence type="ECO:0000256" key="1">
    <source>
        <dbReference type="ARBA" id="ARBA00004533"/>
    </source>
</evidence>
<evidence type="ECO:0000313" key="11">
    <source>
        <dbReference type="EMBL" id="RPH30131.1"/>
    </source>
</evidence>
<evidence type="ECO:0000256" key="10">
    <source>
        <dbReference type="ARBA" id="ARBA00030772"/>
    </source>
</evidence>